<sequence length="327" mass="34793">MTRSSPERASVEPFRHVGLFYRDEIEHTSLCAAFLREALALGDPAMVAVPGGGEAIRARLGDDAGGVVFADMAVAGRNPGRIIPSVLLAFAHAHPGRRVWIIGEPIWKGRTELEYPACAAHEALINAAFAGREATILCPYDVTALEEHALADAERTHPILQDAASTWPSPGYTDPVETAALFDEPLPAPPPHAASHTFNGTGGLPGVRAFLADCGAAAGLDERRVGDLLIAMNELATNTAEYTCGPGTVTVWLEDGTLVCQLDDSGLLTDPLAGRIPPPDHTTRGRGLVIVNELADLVRIHHRPSGTSVRLHFDLARTYQGTTGYQP</sequence>
<dbReference type="InterPro" id="IPR047718">
    <property type="entry name" value="RsbA-like_anti_sig"/>
</dbReference>
<protein>
    <submittedName>
        <fullName evidence="4">Sensor histidine kinase</fullName>
    </submittedName>
</protein>
<keyword evidence="5" id="KW-1185">Reference proteome</keyword>
<gene>
    <name evidence="4" type="ORF">DQ384_10210</name>
</gene>
<dbReference type="InterPro" id="IPR036890">
    <property type="entry name" value="HATPase_C_sf"/>
</dbReference>
<dbReference type="Pfam" id="PF14417">
    <property type="entry name" value="MEDS"/>
    <property type="match status" value="1"/>
</dbReference>
<evidence type="ECO:0000259" key="2">
    <source>
        <dbReference type="Pfam" id="PF13581"/>
    </source>
</evidence>
<comment type="caution">
    <text evidence="4">The sequence shown here is derived from an EMBL/GenBank/DDBJ whole genome shotgun (WGS) entry which is preliminary data.</text>
</comment>
<dbReference type="InterPro" id="IPR025847">
    <property type="entry name" value="MEDS_domain"/>
</dbReference>
<proteinExistence type="predicted"/>
<dbReference type="AlphaFoldDB" id="A0A367FMP3"/>
<dbReference type="Pfam" id="PF13581">
    <property type="entry name" value="HATPase_c_2"/>
    <property type="match status" value="1"/>
</dbReference>
<dbReference type="CDD" id="cd16936">
    <property type="entry name" value="HATPase_RsbW-like"/>
    <property type="match status" value="1"/>
</dbReference>
<name>A0A367FMP3_9ACTN</name>
<reference evidence="4 5" key="1">
    <citation type="submission" date="2018-06" db="EMBL/GenBank/DDBJ databases">
        <title>Sphaerisporangium craniellae sp. nov., isolated from a marine sponge in the South China Sea.</title>
        <authorList>
            <person name="Li L."/>
        </authorList>
    </citation>
    <scope>NUCLEOTIDE SEQUENCE [LARGE SCALE GENOMIC DNA]</scope>
    <source>
        <strain evidence="4 5">CCTCC AA 208026</strain>
    </source>
</reference>
<evidence type="ECO:0000313" key="5">
    <source>
        <dbReference type="Proteomes" id="UP000253094"/>
    </source>
</evidence>
<dbReference type="EMBL" id="QOIL01000005">
    <property type="protein sequence ID" value="RCG31122.1"/>
    <property type="molecule type" value="Genomic_DNA"/>
</dbReference>
<dbReference type="SUPFAM" id="SSF55874">
    <property type="entry name" value="ATPase domain of HSP90 chaperone/DNA topoisomerase II/histidine kinase"/>
    <property type="match status" value="1"/>
</dbReference>
<dbReference type="Gene3D" id="3.30.565.10">
    <property type="entry name" value="Histidine kinase-like ATPase, C-terminal domain"/>
    <property type="match status" value="1"/>
</dbReference>
<keyword evidence="1" id="KW-0723">Serine/threonine-protein kinase</keyword>
<dbReference type="PANTHER" id="PTHR35526">
    <property type="entry name" value="ANTI-SIGMA-F FACTOR RSBW-RELATED"/>
    <property type="match status" value="1"/>
</dbReference>
<keyword evidence="4" id="KW-0808">Transferase</keyword>
<accession>A0A367FMP3</accession>
<dbReference type="Proteomes" id="UP000253094">
    <property type="component" value="Unassembled WGS sequence"/>
</dbReference>
<keyword evidence="4" id="KW-0418">Kinase</keyword>
<feature type="domain" description="Histidine kinase/HSP90-like ATPase" evidence="2">
    <location>
        <begin position="204"/>
        <end position="312"/>
    </location>
</feature>
<dbReference type="NCBIfam" id="NF041045">
    <property type="entry name" value="RsbA_anti_sig"/>
    <property type="match status" value="1"/>
</dbReference>
<organism evidence="4 5">
    <name type="scientific">Sphaerisporangium album</name>
    <dbReference type="NCBI Taxonomy" id="509200"/>
    <lineage>
        <taxon>Bacteria</taxon>
        <taxon>Bacillati</taxon>
        <taxon>Actinomycetota</taxon>
        <taxon>Actinomycetes</taxon>
        <taxon>Streptosporangiales</taxon>
        <taxon>Streptosporangiaceae</taxon>
        <taxon>Sphaerisporangium</taxon>
    </lineage>
</organism>
<dbReference type="PANTHER" id="PTHR35526:SF3">
    <property type="entry name" value="ANTI-SIGMA-F FACTOR RSBW"/>
    <property type="match status" value="1"/>
</dbReference>
<dbReference type="InterPro" id="IPR003594">
    <property type="entry name" value="HATPase_dom"/>
</dbReference>
<dbReference type="InterPro" id="IPR050267">
    <property type="entry name" value="Anti-sigma-factor_SerPK"/>
</dbReference>
<evidence type="ECO:0000256" key="1">
    <source>
        <dbReference type="ARBA" id="ARBA00022527"/>
    </source>
</evidence>
<evidence type="ECO:0000313" key="4">
    <source>
        <dbReference type="EMBL" id="RCG31122.1"/>
    </source>
</evidence>
<dbReference type="GO" id="GO:0004674">
    <property type="term" value="F:protein serine/threonine kinase activity"/>
    <property type="evidence" value="ECO:0007669"/>
    <property type="project" value="UniProtKB-KW"/>
</dbReference>
<dbReference type="OrthoDB" id="3748385at2"/>
<feature type="domain" description="MEDS" evidence="3">
    <location>
        <begin position="15"/>
        <end position="158"/>
    </location>
</feature>
<evidence type="ECO:0000259" key="3">
    <source>
        <dbReference type="Pfam" id="PF14417"/>
    </source>
</evidence>